<dbReference type="Proteomes" id="UP000886523">
    <property type="component" value="Unassembled WGS sequence"/>
</dbReference>
<proteinExistence type="predicted"/>
<reference evidence="1" key="1">
    <citation type="journal article" date="2020" name="Nat. Commun.">
        <title>Large-scale genome sequencing of mycorrhizal fungi provides insights into the early evolution of symbiotic traits.</title>
        <authorList>
            <person name="Miyauchi S."/>
            <person name="Kiss E."/>
            <person name="Kuo A."/>
            <person name="Drula E."/>
            <person name="Kohler A."/>
            <person name="Sanchez-Garcia M."/>
            <person name="Morin E."/>
            <person name="Andreopoulos B."/>
            <person name="Barry K.W."/>
            <person name="Bonito G."/>
            <person name="Buee M."/>
            <person name="Carver A."/>
            <person name="Chen C."/>
            <person name="Cichocki N."/>
            <person name="Clum A."/>
            <person name="Culley D."/>
            <person name="Crous P.W."/>
            <person name="Fauchery L."/>
            <person name="Girlanda M."/>
            <person name="Hayes R.D."/>
            <person name="Keri Z."/>
            <person name="LaButti K."/>
            <person name="Lipzen A."/>
            <person name="Lombard V."/>
            <person name="Magnuson J."/>
            <person name="Maillard F."/>
            <person name="Murat C."/>
            <person name="Nolan M."/>
            <person name="Ohm R.A."/>
            <person name="Pangilinan J."/>
            <person name="Pereira M.F."/>
            <person name="Perotto S."/>
            <person name="Peter M."/>
            <person name="Pfister S."/>
            <person name="Riley R."/>
            <person name="Sitrit Y."/>
            <person name="Stielow J.B."/>
            <person name="Szollosi G."/>
            <person name="Zifcakova L."/>
            <person name="Stursova M."/>
            <person name="Spatafora J.W."/>
            <person name="Tedersoo L."/>
            <person name="Vaario L.M."/>
            <person name="Yamada A."/>
            <person name="Yan M."/>
            <person name="Wang P."/>
            <person name="Xu J."/>
            <person name="Bruns T."/>
            <person name="Baldrian P."/>
            <person name="Vilgalys R."/>
            <person name="Dunand C."/>
            <person name="Henrissat B."/>
            <person name="Grigoriev I.V."/>
            <person name="Hibbett D."/>
            <person name="Nagy L.G."/>
            <person name="Martin F.M."/>
        </authorList>
    </citation>
    <scope>NUCLEOTIDE SEQUENCE</scope>
    <source>
        <strain evidence="1">UP504</strain>
    </source>
</reference>
<evidence type="ECO:0000313" key="2">
    <source>
        <dbReference type="Proteomes" id="UP000886523"/>
    </source>
</evidence>
<protein>
    <submittedName>
        <fullName evidence="1">Uncharacterized protein</fullName>
    </submittedName>
</protein>
<accession>A0A9P6AVE1</accession>
<name>A0A9P6AVE1_9AGAM</name>
<sequence>PWHTPTVQRSYFRTRCENPLLSVSSKTAALPILRMSLASCQRYRPTKYENLDHRLRPGPRLDISLENKNCL</sequence>
<comment type="caution">
    <text evidence="1">The sequence shown here is derived from an EMBL/GenBank/DDBJ whole genome shotgun (WGS) entry which is preliminary data.</text>
</comment>
<feature type="non-terminal residue" evidence="1">
    <location>
        <position position="1"/>
    </location>
</feature>
<keyword evidence="2" id="KW-1185">Reference proteome</keyword>
<gene>
    <name evidence="1" type="ORF">BS47DRAFT_1345427</name>
</gene>
<organism evidence="1 2">
    <name type="scientific">Hydnum rufescens UP504</name>
    <dbReference type="NCBI Taxonomy" id="1448309"/>
    <lineage>
        <taxon>Eukaryota</taxon>
        <taxon>Fungi</taxon>
        <taxon>Dikarya</taxon>
        <taxon>Basidiomycota</taxon>
        <taxon>Agaricomycotina</taxon>
        <taxon>Agaricomycetes</taxon>
        <taxon>Cantharellales</taxon>
        <taxon>Hydnaceae</taxon>
        <taxon>Hydnum</taxon>
    </lineage>
</organism>
<dbReference type="AlphaFoldDB" id="A0A9P6AVE1"/>
<dbReference type="EMBL" id="MU128986">
    <property type="protein sequence ID" value="KAF9512474.1"/>
    <property type="molecule type" value="Genomic_DNA"/>
</dbReference>
<evidence type="ECO:0000313" key="1">
    <source>
        <dbReference type="EMBL" id="KAF9512474.1"/>
    </source>
</evidence>